<dbReference type="EMBL" id="FRAG01000021">
    <property type="protein sequence ID" value="SHK02258.1"/>
    <property type="molecule type" value="Genomic_DNA"/>
</dbReference>
<dbReference type="InterPro" id="IPR036390">
    <property type="entry name" value="WH_DNA-bd_sf"/>
</dbReference>
<evidence type="ECO:0000313" key="6">
    <source>
        <dbReference type="Proteomes" id="UP000184465"/>
    </source>
</evidence>
<keyword evidence="5" id="KW-0808">Transferase</keyword>
<dbReference type="AlphaFoldDB" id="A0A1M6P2W8"/>
<dbReference type="OrthoDB" id="3176638at2"/>
<dbReference type="Pfam" id="PF13545">
    <property type="entry name" value="HTH_Crp_2"/>
    <property type="match status" value="1"/>
</dbReference>
<gene>
    <name evidence="5" type="ORF">SAMN02745912_01984</name>
</gene>
<name>A0A1M6P2W8_PARC5</name>
<sequence>MKNILDKNELNSLKNCPLFNDVSIEEITRNVINVGWYKKNYCKNSIVLDLKDDFKGIAILLSGEITVNIFYENGDRLPLRYIKPSEVFGLSYFLSSDNNETLTFITNTTCNVLIINEDSLLKLLKSSSIILQNCLNYMNNRIRFLISKIIFFNLSNNQQKVCHFLLNECSKASSKNCCLNLPKTTLCEYLGIGRTSFYRELNVLAKKNAIKMNNNGNITIHPEKLIDILKGKYS</sequence>
<dbReference type="Gene3D" id="2.60.120.10">
    <property type="entry name" value="Jelly Rolls"/>
    <property type="match status" value="1"/>
</dbReference>
<keyword evidence="3" id="KW-0804">Transcription</keyword>
<dbReference type="SUPFAM" id="SSF46785">
    <property type="entry name" value="Winged helix' DNA-binding domain"/>
    <property type="match status" value="1"/>
</dbReference>
<dbReference type="STRING" id="1121301.SAMN02745912_01984"/>
<dbReference type="SUPFAM" id="SSF51206">
    <property type="entry name" value="cAMP-binding domain-like"/>
    <property type="match status" value="1"/>
</dbReference>
<keyword evidence="5" id="KW-0418">Kinase</keyword>
<dbReference type="GO" id="GO:0016301">
    <property type="term" value="F:kinase activity"/>
    <property type="evidence" value="ECO:0007669"/>
    <property type="project" value="UniProtKB-KW"/>
</dbReference>
<dbReference type="InterPro" id="IPR018490">
    <property type="entry name" value="cNMP-bd_dom_sf"/>
</dbReference>
<protein>
    <submittedName>
        <fullName evidence="5">cAMP-binding domain of CRP or a regulatory subunit of cAMP-dependent protein kinases</fullName>
    </submittedName>
</protein>
<evidence type="ECO:0000313" key="5">
    <source>
        <dbReference type="EMBL" id="SHK02258.1"/>
    </source>
</evidence>
<dbReference type="RefSeq" id="WP_073149416.1">
    <property type="nucleotide sequence ID" value="NZ_FRAG01000021.1"/>
</dbReference>
<evidence type="ECO:0000259" key="4">
    <source>
        <dbReference type="PROSITE" id="PS50042"/>
    </source>
</evidence>
<keyword evidence="6" id="KW-1185">Reference proteome</keyword>
<accession>A0A1M6P2W8</accession>
<dbReference type="Proteomes" id="UP000184465">
    <property type="component" value="Unassembled WGS sequence"/>
</dbReference>
<dbReference type="InterPro" id="IPR014710">
    <property type="entry name" value="RmlC-like_jellyroll"/>
</dbReference>
<organism evidence="5 6">
    <name type="scientific">Paramaledivibacter caminithermalis (strain DSM 15212 / CIP 107654 / DViRD3)</name>
    <name type="common">Clostridium caminithermale</name>
    <dbReference type="NCBI Taxonomy" id="1121301"/>
    <lineage>
        <taxon>Bacteria</taxon>
        <taxon>Bacillati</taxon>
        <taxon>Bacillota</taxon>
        <taxon>Clostridia</taxon>
        <taxon>Peptostreptococcales</taxon>
        <taxon>Caminicellaceae</taxon>
        <taxon>Paramaledivibacter</taxon>
    </lineage>
</organism>
<reference evidence="5 6" key="1">
    <citation type="submission" date="2016-11" db="EMBL/GenBank/DDBJ databases">
        <authorList>
            <person name="Jaros S."/>
            <person name="Januszkiewicz K."/>
            <person name="Wedrychowicz H."/>
        </authorList>
    </citation>
    <scope>NUCLEOTIDE SEQUENCE [LARGE SCALE GENOMIC DNA]</scope>
    <source>
        <strain evidence="5 6">DSM 15212</strain>
    </source>
</reference>
<keyword evidence="1" id="KW-0805">Transcription regulation</keyword>
<dbReference type="PANTHER" id="PTHR24567:SF58">
    <property type="entry name" value="CYCLIC AMP-BINDING REGULATORY PROTEIN"/>
    <property type="match status" value="1"/>
</dbReference>
<evidence type="ECO:0000256" key="2">
    <source>
        <dbReference type="ARBA" id="ARBA00023125"/>
    </source>
</evidence>
<dbReference type="Pfam" id="PF00027">
    <property type="entry name" value="cNMP_binding"/>
    <property type="match status" value="1"/>
</dbReference>
<evidence type="ECO:0000256" key="3">
    <source>
        <dbReference type="ARBA" id="ARBA00023163"/>
    </source>
</evidence>
<keyword evidence="2" id="KW-0238">DNA-binding</keyword>
<dbReference type="InterPro" id="IPR012318">
    <property type="entry name" value="HTH_CRP"/>
</dbReference>
<dbReference type="GO" id="GO:0005829">
    <property type="term" value="C:cytosol"/>
    <property type="evidence" value="ECO:0007669"/>
    <property type="project" value="TreeGrafter"/>
</dbReference>
<evidence type="ECO:0000256" key="1">
    <source>
        <dbReference type="ARBA" id="ARBA00023015"/>
    </source>
</evidence>
<feature type="domain" description="Cyclic nucleotide-binding" evidence="4">
    <location>
        <begin position="39"/>
        <end position="141"/>
    </location>
</feature>
<dbReference type="PROSITE" id="PS50042">
    <property type="entry name" value="CNMP_BINDING_3"/>
    <property type="match status" value="1"/>
</dbReference>
<proteinExistence type="predicted"/>
<dbReference type="GO" id="GO:0003677">
    <property type="term" value="F:DNA binding"/>
    <property type="evidence" value="ECO:0007669"/>
    <property type="project" value="UniProtKB-KW"/>
</dbReference>
<dbReference type="GO" id="GO:0003700">
    <property type="term" value="F:DNA-binding transcription factor activity"/>
    <property type="evidence" value="ECO:0007669"/>
    <property type="project" value="TreeGrafter"/>
</dbReference>
<dbReference type="InterPro" id="IPR050397">
    <property type="entry name" value="Env_Response_Regulators"/>
</dbReference>
<dbReference type="InterPro" id="IPR000595">
    <property type="entry name" value="cNMP-bd_dom"/>
</dbReference>
<dbReference type="PANTHER" id="PTHR24567">
    <property type="entry name" value="CRP FAMILY TRANSCRIPTIONAL REGULATORY PROTEIN"/>
    <property type="match status" value="1"/>
</dbReference>